<sequence>MLIRPARLKDAADLPAIEKSAAQLYSHAAGLAWLADGPLIAQAEHESRILQQSVWVAETDEAVLIGFISTEIFDTELHIWELSVHADWQRRGIATLLIDSAYRHAVAQGLSALTLTTFSDLAWCAPAYAKRGFQQLQQPGPRLQHCLDAEALHGLPPERRIAMRLPVDRVTAGR</sequence>
<dbReference type="SUPFAM" id="SSF55729">
    <property type="entry name" value="Acyl-CoA N-acyltransferases (Nat)"/>
    <property type="match status" value="1"/>
</dbReference>
<organism evidence="4 5">
    <name type="scientific">Comamonas piscis</name>
    <dbReference type="NCBI Taxonomy" id="1562974"/>
    <lineage>
        <taxon>Bacteria</taxon>
        <taxon>Pseudomonadati</taxon>
        <taxon>Pseudomonadota</taxon>
        <taxon>Betaproteobacteria</taxon>
        <taxon>Burkholderiales</taxon>
        <taxon>Comamonadaceae</taxon>
        <taxon>Comamonas</taxon>
    </lineage>
</organism>
<gene>
    <name evidence="4" type="ORF">HS961_12055</name>
</gene>
<evidence type="ECO:0000313" key="4">
    <source>
        <dbReference type="EMBL" id="QMV73499.1"/>
    </source>
</evidence>
<name>A0A7G5EHM4_9BURK</name>
<dbReference type="InterPro" id="IPR016181">
    <property type="entry name" value="Acyl_CoA_acyltransferase"/>
</dbReference>
<proteinExistence type="predicted"/>
<dbReference type="Proteomes" id="UP000515240">
    <property type="component" value="Chromosome"/>
</dbReference>
<protein>
    <submittedName>
        <fullName evidence="4">GNAT family N-acetyltransferase</fullName>
    </submittedName>
</protein>
<feature type="domain" description="N-acetyltransferase" evidence="3">
    <location>
        <begin position="1"/>
        <end position="168"/>
    </location>
</feature>
<dbReference type="KEGG" id="cpis:HS961_12055"/>
<dbReference type="PANTHER" id="PTHR43800:SF1">
    <property type="entry name" value="PEPTIDYL-LYSINE N-ACETYLTRANSFERASE YJAB"/>
    <property type="match status" value="1"/>
</dbReference>
<keyword evidence="5" id="KW-1185">Reference proteome</keyword>
<dbReference type="RefSeq" id="WP_182322258.1">
    <property type="nucleotide sequence ID" value="NZ_CP058554.1"/>
</dbReference>
<evidence type="ECO:0000313" key="5">
    <source>
        <dbReference type="Proteomes" id="UP000515240"/>
    </source>
</evidence>
<dbReference type="PANTHER" id="PTHR43800">
    <property type="entry name" value="PEPTIDYL-LYSINE N-ACETYLTRANSFERASE YJAB"/>
    <property type="match status" value="1"/>
</dbReference>
<keyword evidence="1 4" id="KW-0808">Transferase</keyword>
<dbReference type="CDD" id="cd04301">
    <property type="entry name" value="NAT_SF"/>
    <property type="match status" value="1"/>
</dbReference>
<dbReference type="PROSITE" id="PS51186">
    <property type="entry name" value="GNAT"/>
    <property type="match status" value="1"/>
</dbReference>
<dbReference type="EMBL" id="CP058554">
    <property type="protein sequence ID" value="QMV73499.1"/>
    <property type="molecule type" value="Genomic_DNA"/>
</dbReference>
<accession>A0A7G5EHM4</accession>
<keyword evidence="2" id="KW-0012">Acyltransferase</keyword>
<evidence type="ECO:0000256" key="1">
    <source>
        <dbReference type="ARBA" id="ARBA00022679"/>
    </source>
</evidence>
<dbReference type="AlphaFoldDB" id="A0A7G5EHM4"/>
<evidence type="ECO:0000256" key="2">
    <source>
        <dbReference type="ARBA" id="ARBA00023315"/>
    </source>
</evidence>
<reference evidence="4 5" key="1">
    <citation type="journal article" date="2020" name="G3 (Bethesda)">
        <title>CeMbio - The Caenorhabditis elegans Microbiome Resource.</title>
        <authorList>
            <person name="Dirksen P."/>
            <person name="Assie A."/>
            <person name="Zimmermann J."/>
            <person name="Zhang F."/>
            <person name="Tietje A.M."/>
            <person name="Marsh S.A."/>
            <person name="Felix M.A."/>
            <person name="Shapira M."/>
            <person name="Kaleta C."/>
            <person name="Schulenburg H."/>
            <person name="Samuel B."/>
        </authorList>
    </citation>
    <scope>NUCLEOTIDE SEQUENCE [LARGE SCALE GENOMIC DNA]</scope>
    <source>
        <strain evidence="4 5">BIGb0172</strain>
    </source>
</reference>
<dbReference type="InterPro" id="IPR000182">
    <property type="entry name" value="GNAT_dom"/>
</dbReference>
<dbReference type="GO" id="GO:0016747">
    <property type="term" value="F:acyltransferase activity, transferring groups other than amino-acyl groups"/>
    <property type="evidence" value="ECO:0007669"/>
    <property type="project" value="InterPro"/>
</dbReference>
<evidence type="ECO:0000259" key="3">
    <source>
        <dbReference type="PROSITE" id="PS51186"/>
    </source>
</evidence>
<dbReference type="Pfam" id="PF00583">
    <property type="entry name" value="Acetyltransf_1"/>
    <property type="match status" value="1"/>
</dbReference>
<dbReference type="Gene3D" id="3.40.630.30">
    <property type="match status" value="1"/>
</dbReference>